<feature type="region of interest" description="Disordered" evidence="4">
    <location>
        <begin position="300"/>
        <end position="329"/>
    </location>
</feature>
<evidence type="ECO:0000256" key="3">
    <source>
        <dbReference type="RuleBase" id="RU000363"/>
    </source>
</evidence>
<sequence length="329" mass="34316">MREEDIPVPRFLIAILLILPVACAKPTPGEADRGVIAGRTWVVTGASSGIGRGVAERAGSLGANVVLAARRAEALEDAAASIRATGGQALVVPMDVSDPNAAEALAEAAERRFGRIDIWFNNAGVASIGRFEEIPVADHARIVDVNLKGVIYGSHAALRRFRAQGHGTLLNMASVEGRVPLAYHASYAATKHAIIGLDGALRQELRLGGLQGVRIVTILPWAVDTPFWANAANHTGREARGPWMDSARAVADAIVWAAVHAPAGEFPIGSKAAAAVLGSQLAPGLTTRIAADVIQRVQMEEAPPGPSTTGNLYAPSPAPPTVEGGFRSR</sequence>
<organism evidence="5 6">
    <name type="scientific">Dankookia rubra</name>
    <dbReference type="NCBI Taxonomy" id="1442381"/>
    <lineage>
        <taxon>Bacteria</taxon>
        <taxon>Pseudomonadati</taxon>
        <taxon>Pseudomonadota</taxon>
        <taxon>Alphaproteobacteria</taxon>
        <taxon>Acetobacterales</taxon>
        <taxon>Roseomonadaceae</taxon>
        <taxon>Dankookia</taxon>
    </lineage>
</organism>
<keyword evidence="2" id="KW-0560">Oxidoreductase</keyword>
<dbReference type="GO" id="GO:0016020">
    <property type="term" value="C:membrane"/>
    <property type="evidence" value="ECO:0007669"/>
    <property type="project" value="TreeGrafter"/>
</dbReference>
<dbReference type="PRINTS" id="PR00081">
    <property type="entry name" value="GDHRDH"/>
</dbReference>
<dbReference type="EMBL" id="SMSJ01000064">
    <property type="protein sequence ID" value="TDH59477.1"/>
    <property type="molecule type" value="Genomic_DNA"/>
</dbReference>
<dbReference type="PRINTS" id="PR00080">
    <property type="entry name" value="SDRFAMILY"/>
</dbReference>
<dbReference type="Gene3D" id="3.40.50.720">
    <property type="entry name" value="NAD(P)-binding Rossmann-like Domain"/>
    <property type="match status" value="1"/>
</dbReference>
<evidence type="ECO:0000256" key="4">
    <source>
        <dbReference type="SAM" id="MobiDB-lite"/>
    </source>
</evidence>
<reference evidence="5 6" key="1">
    <citation type="journal article" date="2016" name="J. Microbiol.">
        <title>Dankookia rubra gen. nov., sp. nov., an alphaproteobacterium isolated from sediment of a shallow stream.</title>
        <authorList>
            <person name="Kim W.H."/>
            <person name="Kim D.H."/>
            <person name="Kang K."/>
            <person name="Ahn T.Y."/>
        </authorList>
    </citation>
    <scope>NUCLEOTIDE SEQUENCE [LARGE SCALE GENOMIC DNA]</scope>
    <source>
        <strain evidence="5 6">JCM30602</strain>
    </source>
</reference>
<accession>A0A4R5QB37</accession>
<evidence type="ECO:0000256" key="1">
    <source>
        <dbReference type="ARBA" id="ARBA00006484"/>
    </source>
</evidence>
<proteinExistence type="inferred from homology"/>
<dbReference type="PANTHER" id="PTHR44196:SF1">
    <property type="entry name" value="DEHYDROGENASE_REDUCTASE SDR FAMILY MEMBER 7B"/>
    <property type="match status" value="1"/>
</dbReference>
<comment type="caution">
    <text evidence="5">The sequence shown here is derived from an EMBL/GenBank/DDBJ whole genome shotgun (WGS) entry which is preliminary data.</text>
</comment>
<comment type="similarity">
    <text evidence="1 3">Belongs to the short-chain dehydrogenases/reductases (SDR) family.</text>
</comment>
<dbReference type="AlphaFoldDB" id="A0A4R5QB37"/>
<dbReference type="Pfam" id="PF00106">
    <property type="entry name" value="adh_short"/>
    <property type="match status" value="1"/>
</dbReference>
<evidence type="ECO:0000256" key="2">
    <source>
        <dbReference type="ARBA" id="ARBA00023002"/>
    </source>
</evidence>
<name>A0A4R5QB37_9PROT</name>
<keyword evidence="6" id="KW-1185">Reference proteome</keyword>
<dbReference type="Proteomes" id="UP000295096">
    <property type="component" value="Unassembled WGS sequence"/>
</dbReference>
<dbReference type="OrthoDB" id="9781689at2"/>
<evidence type="ECO:0000313" key="5">
    <source>
        <dbReference type="EMBL" id="TDH59477.1"/>
    </source>
</evidence>
<gene>
    <name evidence="5" type="ORF">E2C06_27015</name>
</gene>
<dbReference type="InterPro" id="IPR002347">
    <property type="entry name" value="SDR_fam"/>
</dbReference>
<protein>
    <submittedName>
        <fullName evidence="5">SDR family NAD(P)-dependent oxidoreductase</fullName>
    </submittedName>
</protein>
<evidence type="ECO:0000313" key="6">
    <source>
        <dbReference type="Proteomes" id="UP000295096"/>
    </source>
</evidence>
<dbReference type="PANTHER" id="PTHR44196">
    <property type="entry name" value="DEHYDROGENASE/REDUCTASE SDR FAMILY MEMBER 7B"/>
    <property type="match status" value="1"/>
</dbReference>
<dbReference type="GO" id="GO:0016491">
    <property type="term" value="F:oxidoreductase activity"/>
    <property type="evidence" value="ECO:0007669"/>
    <property type="project" value="UniProtKB-KW"/>
</dbReference>
<dbReference type="SUPFAM" id="SSF51735">
    <property type="entry name" value="NAD(P)-binding Rossmann-fold domains"/>
    <property type="match status" value="1"/>
</dbReference>
<dbReference type="InterPro" id="IPR036291">
    <property type="entry name" value="NAD(P)-bd_dom_sf"/>
</dbReference>